<evidence type="ECO:0000313" key="3">
    <source>
        <dbReference type="Proteomes" id="UP000193920"/>
    </source>
</evidence>
<name>A0A1Y2C8C4_9FUNG</name>
<gene>
    <name evidence="2" type="ORF">LY90DRAFT_671768</name>
</gene>
<keyword evidence="3" id="KW-1185">Reference proteome</keyword>
<keyword evidence="1" id="KW-0472">Membrane</keyword>
<reference evidence="2 3" key="1">
    <citation type="submission" date="2016-08" db="EMBL/GenBank/DDBJ databases">
        <title>A Parts List for Fungal Cellulosomes Revealed by Comparative Genomics.</title>
        <authorList>
            <consortium name="DOE Joint Genome Institute"/>
            <person name="Haitjema C.H."/>
            <person name="Gilmore S.P."/>
            <person name="Henske J.K."/>
            <person name="Solomon K.V."/>
            <person name="De Groot R."/>
            <person name="Kuo A."/>
            <person name="Mondo S.J."/>
            <person name="Salamov A.A."/>
            <person name="Labutti K."/>
            <person name="Zhao Z."/>
            <person name="Chiniquy J."/>
            <person name="Barry K."/>
            <person name="Brewer H.M."/>
            <person name="Purvine S.O."/>
            <person name="Wright A.T."/>
            <person name="Boxma B."/>
            <person name="Van Alen T."/>
            <person name="Hackstein J.H."/>
            <person name="Baker S.E."/>
            <person name="Grigoriev I.V."/>
            <person name="O'Malley M.A."/>
        </authorList>
    </citation>
    <scope>NUCLEOTIDE SEQUENCE [LARGE SCALE GENOMIC DNA]</scope>
    <source>
        <strain evidence="2 3">G1</strain>
    </source>
</reference>
<protein>
    <submittedName>
        <fullName evidence="2">Uncharacterized protein</fullName>
    </submittedName>
</protein>
<proteinExistence type="predicted"/>
<feature type="transmembrane region" description="Helical" evidence="1">
    <location>
        <begin position="189"/>
        <end position="209"/>
    </location>
</feature>
<keyword evidence="1" id="KW-1133">Transmembrane helix</keyword>
<dbReference type="STRING" id="1754190.A0A1Y2C8C4"/>
<dbReference type="AlphaFoldDB" id="A0A1Y2C8C4"/>
<feature type="transmembrane region" description="Helical" evidence="1">
    <location>
        <begin position="233"/>
        <end position="257"/>
    </location>
</feature>
<dbReference type="Proteomes" id="UP000193920">
    <property type="component" value="Unassembled WGS sequence"/>
</dbReference>
<organism evidence="2 3">
    <name type="scientific">Neocallimastix californiae</name>
    <dbReference type="NCBI Taxonomy" id="1754190"/>
    <lineage>
        <taxon>Eukaryota</taxon>
        <taxon>Fungi</taxon>
        <taxon>Fungi incertae sedis</taxon>
        <taxon>Chytridiomycota</taxon>
        <taxon>Chytridiomycota incertae sedis</taxon>
        <taxon>Neocallimastigomycetes</taxon>
        <taxon>Neocallimastigales</taxon>
        <taxon>Neocallimastigaceae</taxon>
        <taxon>Neocallimastix</taxon>
    </lineage>
</organism>
<accession>A0A1Y2C8C4</accession>
<feature type="transmembrane region" description="Helical" evidence="1">
    <location>
        <begin position="58"/>
        <end position="80"/>
    </location>
</feature>
<evidence type="ECO:0000256" key="1">
    <source>
        <dbReference type="SAM" id="Phobius"/>
    </source>
</evidence>
<dbReference type="EMBL" id="MCOG01000117">
    <property type="protein sequence ID" value="ORY43196.1"/>
    <property type="molecule type" value="Genomic_DNA"/>
</dbReference>
<evidence type="ECO:0000313" key="2">
    <source>
        <dbReference type="EMBL" id="ORY43196.1"/>
    </source>
</evidence>
<comment type="caution">
    <text evidence="2">The sequence shown here is derived from an EMBL/GenBank/DDBJ whole genome shotgun (WGS) entry which is preliminary data.</text>
</comment>
<keyword evidence="1" id="KW-0812">Transmembrane</keyword>
<sequence length="464" mass="55190">MSYIDTYTEKNFIDPREDNTLFQWIFSKGTNYSCYNEYLSTLKDEDLINNRIDVIRTIIYSIHTPLQFTFFYWTLLLFILHKFNFKKPVMKIVLIHFILRSTGDVLDKLGNLWSYYFANQYKEIKNGDDTIYLWEGCQYRSFQTEMHPMKWFVTRQLGVLFWFTGEIAADWYPLVRTRAVARDQKSIRLVYWACGIFNITKITIIVYHWCFSPAKLYDKNGVYNKELVNEFYVYYWIIHLLIIYASVFYDVAVFHVLKKCVFKTVKVKSGFLKKFQTISEYRIFISAGINIIFLPIVSVTIVLKLIYYYYKGYHNLNFSFDEIRQSIANVQYFMIFIDQILLLRSKKEATKNMSINALAKLNGNYFNNKSSSNSIFQYNSAKSNLLNYNPDESQNDLLKSYNSNHHDFEKFSLHSVNNDNNYNGGNFNMNNNDDYNDKSLSFSYNSNKTLGNYDNYYTGKIRIQ</sequence>
<feature type="transmembrane region" description="Helical" evidence="1">
    <location>
        <begin position="327"/>
        <end position="343"/>
    </location>
</feature>
<feature type="transmembrane region" description="Helical" evidence="1">
    <location>
        <begin position="283"/>
        <end position="307"/>
    </location>
</feature>